<evidence type="ECO:0000313" key="2">
    <source>
        <dbReference type="Proteomes" id="UP001449795"/>
    </source>
</evidence>
<dbReference type="RefSeq" id="WP_342627865.1">
    <property type="nucleotide sequence ID" value="NZ_CP152276.1"/>
</dbReference>
<dbReference type="Proteomes" id="UP001449795">
    <property type="component" value="Chromosome"/>
</dbReference>
<organism evidence="1 2">
    <name type="scientific">Nguyenibacter vanlangensis</name>
    <dbReference type="NCBI Taxonomy" id="1216886"/>
    <lineage>
        <taxon>Bacteria</taxon>
        <taxon>Pseudomonadati</taxon>
        <taxon>Pseudomonadota</taxon>
        <taxon>Alphaproteobacteria</taxon>
        <taxon>Acetobacterales</taxon>
        <taxon>Acetobacteraceae</taxon>
        <taxon>Nguyenibacter</taxon>
    </lineage>
</organism>
<gene>
    <name evidence="1" type="ORF">AAC691_17590</name>
</gene>
<sequence>MTGLTHRARRWAALWPLVLLAVVARLTLGGLAAPQVVLDDPSAHLAGLVVLCDGVLDQDHASRDTAHHHPAGDDGLMLLADALDMPALGGSLAGVGLPHRRPAGMAWMFPPVRGPPFRQRSPLCPQGPPALT</sequence>
<protein>
    <submittedName>
        <fullName evidence="1">Uncharacterized protein</fullName>
    </submittedName>
</protein>
<keyword evidence="2" id="KW-1185">Reference proteome</keyword>
<proteinExistence type="predicted"/>
<accession>A0ABZ3D3D3</accession>
<evidence type="ECO:0000313" key="1">
    <source>
        <dbReference type="EMBL" id="XAE42061.1"/>
    </source>
</evidence>
<name>A0ABZ3D3D3_9PROT</name>
<reference evidence="1 2" key="1">
    <citation type="submission" date="2024-04" db="EMBL/GenBank/DDBJ databases">
        <title>Complete genome sequence of Nguyenibacter vanlangesis HBCM-1154, a strain capable of nitrogen fixation, IAA production, and phosphorus solubilization isolated from sugarcane soil.</title>
        <authorList>
            <person name="MY HANH P."/>
        </authorList>
    </citation>
    <scope>NUCLEOTIDE SEQUENCE [LARGE SCALE GENOMIC DNA]</scope>
    <source>
        <strain evidence="1 2">HBCM 1154</strain>
    </source>
</reference>
<dbReference type="EMBL" id="CP152276">
    <property type="protein sequence ID" value="XAE42061.1"/>
    <property type="molecule type" value="Genomic_DNA"/>
</dbReference>